<feature type="domain" description="MyTH4" evidence="8">
    <location>
        <begin position="947"/>
        <end position="1102"/>
    </location>
</feature>
<evidence type="ECO:0000313" key="9">
    <source>
        <dbReference type="Ensembl" id="ENSONIP00000067713.1"/>
    </source>
</evidence>
<dbReference type="InterPro" id="IPR000299">
    <property type="entry name" value="FERM_domain"/>
</dbReference>
<feature type="region of interest" description="Disordered" evidence="4">
    <location>
        <begin position="489"/>
        <end position="534"/>
    </location>
</feature>
<dbReference type="InterPro" id="IPR001849">
    <property type="entry name" value="PH_domain"/>
</dbReference>
<evidence type="ECO:0000259" key="6">
    <source>
        <dbReference type="PROSITE" id="PS50003"/>
    </source>
</evidence>
<keyword evidence="2 3" id="KW-0175">Coiled coil</keyword>
<protein>
    <submittedName>
        <fullName evidence="9">Pleckstrin homology, MyTH4 and FERM domain containing H2</fullName>
    </submittedName>
</protein>
<dbReference type="InterPro" id="IPR019748">
    <property type="entry name" value="FERM_central"/>
</dbReference>
<organism evidence="9 10">
    <name type="scientific">Oreochromis niloticus</name>
    <name type="common">Nile tilapia</name>
    <name type="synonym">Tilapia nilotica</name>
    <dbReference type="NCBI Taxonomy" id="8128"/>
    <lineage>
        <taxon>Eukaryota</taxon>
        <taxon>Metazoa</taxon>
        <taxon>Chordata</taxon>
        <taxon>Craniata</taxon>
        <taxon>Vertebrata</taxon>
        <taxon>Euteleostomi</taxon>
        <taxon>Actinopterygii</taxon>
        <taxon>Neopterygii</taxon>
        <taxon>Teleostei</taxon>
        <taxon>Neoteleostei</taxon>
        <taxon>Acanthomorphata</taxon>
        <taxon>Ovalentaria</taxon>
        <taxon>Cichlomorphae</taxon>
        <taxon>Cichliformes</taxon>
        <taxon>Cichlidae</taxon>
        <taxon>African cichlids</taxon>
        <taxon>Pseudocrenilabrinae</taxon>
        <taxon>Oreochromini</taxon>
        <taxon>Oreochromis</taxon>
    </lineage>
</organism>
<dbReference type="SMART" id="SM00295">
    <property type="entry name" value="B41"/>
    <property type="match status" value="1"/>
</dbReference>
<reference evidence="9" key="3">
    <citation type="submission" date="2025-09" db="UniProtKB">
        <authorList>
            <consortium name="Ensembl"/>
        </authorList>
    </citation>
    <scope>IDENTIFICATION</scope>
</reference>
<feature type="compositionally biased region" description="Low complexity" evidence="4">
    <location>
        <begin position="599"/>
        <end position="642"/>
    </location>
</feature>
<evidence type="ECO:0000256" key="1">
    <source>
        <dbReference type="ARBA" id="ARBA00022737"/>
    </source>
</evidence>
<evidence type="ECO:0000259" key="8">
    <source>
        <dbReference type="PROSITE" id="PS51016"/>
    </source>
</evidence>
<dbReference type="InterPro" id="IPR035963">
    <property type="entry name" value="FERM_2"/>
</dbReference>
<feature type="region of interest" description="Disordered" evidence="4">
    <location>
        <begin position="1464"/>
        <end position="1484"/>
    </location>
</feature>
<sequence>MAEGEEAMSQEDWKEKCVVLEALLMKFRVQIIKIRELTADKIQQLETQVIDAEKRAFTAQQQMQWMEEKLKAADGQSGDSEVRLFQRCQELQALVQEKEDVIAQLEQQLEEQKQLRLQDAKTVEEKAAKIKEWVMLKLSEVNLSFEQKCKGGAGALCRPGEAQRLSSLTFGCFQVRGKNPQVLTGPAPSQKTLSTQGETDARDKTGKSPHSHTAMDNENSICEWLDGTPGSKKTASSVTDGEGHKPSQTGLLCSPLEDDGAPESSVSNACGPESRRVLSVLSSAASVEEELCESRSGACGLEISRPSSETYLTASDDSSSLFDDDMQRTERPSFSLLESSDGTLAGCKNEEEEGRTAKLEDCTSEELNKRFQSQRLDSSSSSSEPNTPSPILTPALTPKRPNPPQDPKDNPASPKQPRLRTPTGFGLMNVSLAKKHLSQPSISSEAAHGQTRNALSMLRPLQPQETDVDAQQEVGMETGKAIVPEILPGSQAATTVPSAPNSSEPGTEMGSERPDCDSTTPGSKPPTPPLHRLPSWESRIYAVAKSGIRLSDTSCTGLSNKDPSLQSSYPAFVMYTSLIYKNMTTPVYTTLKGKATLLSSSPFSDESSSSEESSSSGDEDGSLCSSHTSSSSRKDSSPGSPRSLKRAVSVASMTSECDYAIPPDAYSTDTECSEPEQKLPKTCCSSSDNGKSEPMEKSGYLLKMVKTWKKTWKRRWFVLKDGELLYYKSPSDVIRKPQGQIKISATSSIARGDGKQVLQIVTGKRVYYLKADSPNLLEEWLRVLQSVLRLKAASPLFTQPDIRPGMKGLLIKVKHGYSKRVWCALIGKTLYYFRSQEDKFPLGQIKLWEARVEEVDRSRDSDDDLKACGRGLQPAPFTIAIHPQEQGPTYLLIESCHEKESWLYHLSVAAGTTVGKVGTEFEQLVGKLFQLDGDPNSQIWRHPMLCFSKEALSFPLTTLPSQALQTEAVKLFKTCQLFINVAIDAPAIDYHVSLAQSALQVCLAHPELQNEFFCQLIKQTRKRQPHSHPGPLQGWQFLALCVGLFLPQHPFLWLLQIHLKRHADARTEVGKYTIYCQRSMERTQQKGERQARPSRMEILSILLRNPYHHSLPFSVPVHFLNNTYQVVSFDASTTVDEFQCRLNQDTGMRKTGLSGFSLYTDDPTGRSLEHCLQGGLKICDIISKWEQASKEHHTGKSENTRTVRLTYKNRLYFSLQVRGESERERLLLAYQTNEAIVAGHFPVNKELALEMAALLAQVEFGDFERPFSTSGSAQTKSNQNLKQVLDRFYPKHYRRSTSEEQLRQLLQRLSARWASLRGRSSPECIRIYLTVARKWPFFGARLFEAEVSIFLHFTSYFLIGILLPQFIFVSGTQKLLVCYSYKNLMTFGGCKQDFMLVMGQNVGTNASKDKPTEKHLFAMDPSKIREVTLLISSYINSAHQQKAAAHHLSAPALMVAQPVRLKSKELRSKSPPALGRPSKAPTLL</sequence>
<feature type="compositionally biased region" description="Polar residues" evidence="4">
    <location>
        <begin position="491"/>
        <end position="505"/>
    </location>
</feature>
<evidence type="ECO:0000256" key="5">
    <source>
        <dbReference type="SAM" id="Phobius"/>
    </source>
</evidence>
<dbReference type="InterPro" id="IPR038185">
    <property type="entry name" value="MyTH4_dom_sf"/>
</dbReference>
<dbReference type="Pfam" id="PF00169">
    <property type="entry name" value="PH"/>
    <property type="match status" value="2"/>
</dbReference>
<dbReference type="Ensembl" id="ENSONIT00000090647.1">
    <property type="protein sequence ID" value="ENSONIP00000067713.1"/>
    <property type="gene ID" value="ENSONIG00000003014.2"/>
</dbReference>
<feature type="domain" description="PH" evidence="6">
    <location>
        <begin position="803"/>
        <end position="911"/>
    </location>
</feature>
<dbReference type="InterPro" id="IPR019749">
    <property type="entry name" value="Band_41_domain"/>
</dbReference>
<dbReference type="SUPFAM" id="SSF47031">
    <property type="entry name" value="Second domain of FERM"/>
    <property type="match status" value="1"/>
</dbReference>
<dbReference type="GO" id="GO:0030835">
    <property type="term" value="P:negative regulation of actin filament depolymerization"/>
    <property type="evidence" value="ECO:0007669"/>
    <property type="project" value="TreeGrafter"/>
</dbReference>
<feature type="transmembrane region" description="Helical" evidence="5">
    <location>
        <begin position="1349"/>
        <end position="1368"/>
    </location>
</feature>
<feature type="region of interest" description="Disordered" evidence="4">
    <location>
        <begin position="599"/>
        <end position="647"/>
    </location>
</feature>
<dbReference type="PROSITE" id="PS50057">
    <property type="entry name" value="FERM_3"/>
    <property type="match status" value="1"/>
</dbReference>
<evidence type="ECO:0000256" key="3">
    <source>
        <dbReference type="SAM" id="Coils"/>
    </source>
</evidence>
<feature type="domain" description="PH" evidence="6">
    <location>
        <begin position="694"/>
        <end position="789"/>
    </location>
</feature>
<dbReference type="GO" id="GO:0005737">
    <property type="term" value="C:cytoplasm"/>
    <property type="evidence" value="ECO:0007669"/>
    <property type="project" value="TreeGrafter"/>
</dbReference>
<feature type="coiled-coil region" evidence="3">
    <location>
        <begin position="35"/>
        <end position="62"/>
    </location>
</feature>
<evidence type="ECO:0000313" key="10">
    <source>
        <dbReference type="Proteomes" id="UP000005207"/>
    </source>
</evidence>
<name>A0A669E4N8_ORENI</name>
<dbReference type="InterPro" id="IPR014352">
    <property type="entry name" value="FERM/acyl-CoA-bd_prot_sf"/>
</dbReference>
<evidence type="ECO:0000256" key="2">
    <source>
        <dbReference type="ARBA" id="ARBA00023054"/>
    </source>
</evidence>
<dbReference type="GeneTree" id="ENSGT00940000157675"/>
<feature type="coiled-coil region" evidence="3">
    <location>
        <begin position="88"/>
        <end position="122"/>
    </location>
</feature>
<dbReference type="PROSITE" id="PS50003">
    <property type="entry name" value="PH_DOMAIN"/>
    <property type="match status" value="2"/>
</dbReference>
<dbReference type="Pfam" id="PF00373">
    <property type="entry name" value="FERM_M"/>
    <property type="match status" value="1"/>
</dbReference>
<dbReference type="InterPro" id="IPR011993">
    <property type="entry name" value="PH-like_dom_sf"/>
</dbReference>
<gene>
    <name evidence="9" type="primary">PLEKHH2</name>
    <name evidence="9" type="synonym">plekhh2</name>
</gene>
<accession>A0A669E4N8</accession>
<dbReference type="Gene3D" id="1.25.40.530">
    <property type="entry name" value="MyTH4 domain"/>
    <property type="match status" value="1"/>
</dbReference>
<feature type="region of interest" description="Disordered" evidence="4">
    <location>
        <begin position="666"/>
        <end position="691"/>
    </location>
</feature>
<dbReference type="CDD" id="cd14473">
    <property type="entry name" value="FERM_B-lobe"/>
    <property type="match status" value="1"/>
</dbReference>
<reference evidence="9" key="2">
    <citation type="submission" date="2025-08" db="UniProtKB">
        <authorList>
            <consortium name="Ensembl"/>
        </authorList>
    </citation>
    <scope>IDENTIFICATION</scope>
</reference>
<keyword evidence="1" id="KW-0677">Repeat</keyword>
<keyword evidence="5" id="KW-1133">Transmembrane helix</keyword>
<keyword evidence="5" id="KW-0812">Transmembrane</keyword>
<dbReference type="InterPro" id="IPR000857">
    <property type="entry name" value="MyTH4_dom"/>
</dbReference>
<keyword evidence="5" id="KW-0472">Membrane</keyword>
<dbReference type="FunFam" id="1.25.40.530:FF:000001">
    <property type="entry name" value="Pleckstrin homology domain-containing family H member 2"/>
    <property type="match status" value="1"/>
</dbReference>
<dbReference type="SMART" id="SM00233">
    <property type="entry name" value="PH"/>
    <property type="match status" value="2"/>
</dbReference>
<dbReference type="PANTHER" id="PTHR22903:SF3">
    <property type="entry name" value="PLECKSTRIN HOMOLOGY DOMAIN-CONTAINING FAMILY H MEMBER 2"/>
    <property type="match status" value="1"/>
</dbReference>
<feature type="compositionally biased region" description="Basic and acidic residues" evidence="4">
    <location>
        <begin position="354"/>
        <end position="369"/>
    </location>
</feature>
<dbReference type="SUPFAM" id="SSF50729">
    <property type="entry name" value="PH domain-like"/>
    <property type="match status" value="2"/>
</dbReference>
<proteinExistence type="predicted"/>
<dbReference type="Proteomes" id="UP000005207">
    <property type="component" value="Linkage group LG13"/>
</dbReference>
<dbReference type="GO" id="GO:0003779">
    <property type="term" value="F:actin binding"/>
    <property type="evidence" value="ECO:0007669"/>
    <property type="project" value="TreeGrafter"/>
</dbReference>
<reference evidence="10" key="1">
    <citation type="submission" date="2012-01" db="EMBL/GenBank/DDBJ databases">
        <title>The Genome Sequence of Oreochromis niloticus (Nile Tilapia).</title>
        <authorList>
            <consortium name="Broad Institute Genome Assembly Team"/>
            <consortium name="Broad Institute Sequencing Platform"/>
            <person name="Di Palma F."/>
            <person name="Johnson J."/>
            <person name="Lander E.S."/>
            <person name="Lindblad-Toh K."/>
        </authorList>
    </citation>
    <scope>NUCLEOTIDE SEQUENCE [LARGE SCALE GENOMIC DNA]</scope>
</reference>
<dbReference type="Gene3D" id="2.30.29.30">
    <property type="entry name" value="Pleckstrin-homology domain (PH domain)/Phosphotyrosine-binding domain (PTB)"/>
    <property type="match status" value="2"/>
</dbReference>
<dbReference type="GO" id="GO:0005856">
    <property type="term" value="C:cytoskeleton"/>
    <property type="evidence" value="ECO:0007669"/>
    <property type="project" value="InterPro"/>
</dbReference>
<evidence type="ECO:0000256" key="4">
    <source>
        <dbReference type="SAM" id="MobiDB-lite"/>
    </source>
</evidence>
<dbReference type="Gene3D" id="3.10.20.90">
    <property type="entry name" value="Phosphatidylinositol 3-kinase Catalytic Subunit, Chain A, domain 1"/>
    <property type="match status" value="1"/>
</dbReference>
<feature type="compositionally biased region" description="Polar residues" evidence="4">
    <location>
        <begin position="187"/>
        <end position="198"/>
    </location>
</feature>
<feature type="region of interest" description="Disordered" evidence="4">
    <location>
        <begin position="181"/>
        <end position="270"/>
    </location>
</feature>
<feature type="domain" description="FERM" evidence="7">
    <location>
        <begin position="1113"/>
        <end position="1442"/>
    </location>
</feature>
<evidence type="ECO:0000259" key="7">
    <source>
        <dbReference type="PROSITE" id="PS50057"/>
    </source>
</evidence>
<dbReference type="SMART" id="SM00139">
    <property type="entry name" value="MyTH4"/>
    <property type="match status" value="1"/>
</dbReference>
<dbReference type="PANTHER" id="PTHR22903">
    <property type="entry name" value="PLEKHH PROTEIN"/>
    <property type="match status" value="1"/>
</dbReference>
<keyword evidence="10" id="KW-1185">Reference proteome</keyword>
<dbReference type="Gene3D" id="1.20.80.10">
    <property type="match status" value="1"/>
</dbReference>
<dbReference type="Pfam" id="PF00784">
    <property type="entry name" value="MyTH4"/>
    <property type="match status" value="1"/>
</dbReference>
<dbReference type="FunFam" id="2.30.29.30:FF:000286">
    <property type="entry name" value="PH-protein kinase domain containing protein"/>
    <property type="match status" value="1"/>
</dbReference>
<dbReference type="Pfam" id="PF21989">
    <property type="entry name" value="RA_2"/>
    <property type="match status" value="1"/>
</dbReference>
<dbReference type="CDD" id="cd13282">
    <property type="entry name" value="PH1_PLEKHH1_PLEKHH2"/>
    <property type="match status" value="1"/>
</dbReference>
<feature type="region of interest" description="Disordered" evidence="4">
    <location>
        <begin position="309"/>
        <end position="424"/>
    </location>
</feature>
<dbReference type="PROSITE" id="PS51016">
    <property type="entry name" value="MYTH4"/>
    <property type="match status" value="1"/>
</dbReference>